<evidence type="ECO:0000313" key="2">
    <source>
        <dbReference type="Proteomes" id="UP001610334"/>
    </source>
</evidence>
<dbReference type="Proteomes" id="UP001610334">
    <property type="component" value="Unassembled WGS sequence"/>
</dbReference>
<sequence>LNLAPSALSAANLEFNRATTNPDSPIIKDYTQEHQYRTMSEDQPAEPISTPDTWRSILTGGNTKSWVLFEHGTCVILMTPTAEDLAIQAIDILKEWGPVHVGTPAGDFNVIDLEGEPGGYVVTGHHNDVLNYVPPDAVEKGAPDMVAGLIGRGNRDADAKELKVIHVEDNRG</sequence>
<keyword evidence="2" id="KW-1185">Reference proteome</keyword>
<dbReference type="EMBL" id="JBFXLT010000165">
    <property type="protein sequence ID" value="KAL2802747.1"/>
    <property type="molecule type" value="Genomic_DNA"/>
</dbReference>
<accession>A0ABR4GUL7</accession>
<name>A0ABR4GUL7_9EURO</name>
<reference evidence="1 2" key="1">
    <citation type="submission" date="2024-07" db="EMBL/GenBank/DDBJ databases">
        <title>Section-level genome sequencing and comparative genomics of Aspergillus sections Usti and Cavernicolus.</title>
        <authorList>
            <consortium name="Lawrence Berkeley National Laboratory"/>
            <person name="Nybo J.L."/>
            <person name="Vesth T.C."/>
            <person name="Theobald S."/>
            <person name="Frisvad J.C."/>
            <person name="Larsen T.O."/>
            <person name="Kjaerboelling I."/>
            <person name="Rothschild-Mancinelli K."/>
            <person name="Lyhne E.K."/>
            <person name="Kogle M.E."/>
            <person name="Barry K."/>
            <person name="Clum A."/>
            <person name="Na H."/>
            <person name="Ledsgaard L."/>
            <person name="Lin J."/>
            <person name="Lipzen A."/>
            <person name="Kuo A."/>
            <person name="Riley R."/>
            <person name="Mondo S."/>
            <person name="Labutti K."/>
            <person name="Haridas S."/>
            <person name="Pangalinan J."/>
            <person name="Salamov A.A."/>
            <person name="Simmons B.A."/>
            <person name="Magnuson J.K."/>
            <person name="Chen J."/>
            <person name="Drula E."/>
            <person name="Henrissat B."/>
            <person name="Wiebenga A."/>
            <person name="Lubbers R.J."/>
            <person name="Gomes A.C."/>
            <person name="Makela M.R."/>
            <person name="Stajich J."/>
            <person name="Grigoriev I.V."/>
            <person name="Mortensen U.H."/>
            <person name="De Vries R.P."/>
            <person name="Baker S.E."/>
            <person name="Andersen M.R."/>
        </authorList>
    </citation>
    <scope>NUCLEOTIDE SEQUENCE [LARGE SCALE GENOMIC DNA]</scope>
    <source>
        <strain evidence="1 2">CBS 588.65</strain>
    </source>
</reference>
<comment type="caution">
    <text evidence="1">The sequence shown here is derived from an EMBL/GenBank/DDBJ whole genome shotgun (WGS) entry which is preliminary data.</text>
</comment>
<feature type="non-terminal residue" evidence="1">
    <location>
        <position position="1"/>
    </location>
</feature>
<protein>
    <submittedName>
        <fullName evidence="1">Uncharacterized protein</fullName>
    </submittedName>
</protein>
<evidence type="ECO:0000313" key="1">
    <source>
        <dbReference type="EMBL" id="KAL2802747.1"/>
    </source>
</evidence>
<organism evidence="1 2">
    <name type="scientific">Aspergillus granulosus</name>
    <dbReference type="NCBI Taxonomy" id="176169"/>
    <lineage>
        <taxon>Eukaryota</taxon>
        <taxon>Fungi</taxon>
        <taxon>Dikarya</taxon>
        <taxon>Ascomycota</taxon>
        <taxon>Pezizomycotina</taxon>
        <taxon>Eurotiomycetes</taxon>
        <taxon>Eurotiomycetidae</taxon>
        <taxon>Eurotiales</taxon>
        <taxon>Aspergillaceae</taxon>
        <taxon>Aspergillus</taxon>
        <taxon>Aspergillus subgen. Nidulantes</taxon>
    </lineage>
</organism>
<gene>
    <name evidence="1" type="ORF">BJX63DRAFT_99248</name>
</gene>
<proteinExistence type="predicted"/>